<dbReference type="PROSITE" id="PS00333">
    <property type="entry name" value="DNA_LIGASE_A2"/>
    <property type="match status" value="1"/>
</dbReference>
<keyword evidence="4" id="KW-0227">DNA damage</keyword>
<dbReference type="AlphaFoldDB" id="A0AAV2IB61"/>
<dbReference type="SUPFAM" id="SSF56091">
    <property type="entry name" value="DNA ligase/mRNA capping enzyme, catalytic domain"/>
    <property type="match status" value="1"/>
</dbReference>
<dbReference type="GO" id="GO:0005524">
    <property type="term" value="F:ATP binding"/>
    <property type="evidence" value="ECO:0007669"/>
    <property type="project" value="InterPro"/>
</dbReference>
<dbReference type="InterPro" id="IPR016059">
    <property type="entry name" value="DNA_ligase_ATP-dep_CS"/>
</dbReference>
<dbReference type="Gene3D" id="2.40.50.140">
    <property type="entry name" value="Nucleic acid-binding proteins"/>
    <property type="match status" value="1"/>
</dbReference>
<accession>A0AAV2IB61</accession>
<dbReference type="CDD" id="cd08041">
    <property type="entry name" value="OBF_kDNA_ligase_like"/>
    <property type="match status" value="1"/>
</dbReference>
<evidence type="ECO:0000256" key="1">
    <source>
        <dbReference type="ARBA" id="ARBA00001968"/>
    </source>
</evidence>
<dbReference type="GO" id="GO:0006260">
    <property type="term" value="P:DNA replication"/>
    <property type="evidence" value="ECO:0007669"/>
    <property type="project" value="UniProtKB-KW"/>
</dbReference>
<evidence type="ECO:0000256" key="5">
    <source>
        <dbReference type="ARBA" id="ARBA00023204"/>
    </source>
</evidence>
<reference evidence="7 8" key="1">
    <citation type="submission" date="2024-04" db="EMBL/GenBank/DDBJ databases">
        <authorList>
            <consortium name="Genoscope - CEA"/>
            <person name="William W."/>
        </authorList>
    </citation>
    <scope>NUCLEOTIDE SEQUENCE [LARGE SCALE GENOMIC DNA]</scope>
</reference>
<dbReference type="NCBIfam" id="NF006592">
    <property type="entry name" value="PRK09125.1"/>
    <property type="match status" value="1"/>
</dbReference>
<feature type="domain" description="ATP-dependent DNA ligase family profile" evidence="6">
    <location>
        <begin position="84"/>
        <end position="172"/>
    </location>
</feature>
<dbReference type="InterPro" id="IPR050326">
    <property type="entry name" value="NAD_dep_DNA_ligaseB"/>
</dbReference>
<dbReference type="InterPro" id="IPR012310">
    <property type="entry name" value="DNA_ligase_ATP-dep_cent"/>
</dbReference>
<dbReference type="SUPFAM" id="SSF50249">
    <property type="entry name" value="Nucleic acid-binding proteins"/>
    <property type="match status" value="1"/>
</dbReference>
<dbReference type="PANTHER" id="PTHR47810:SF1">
    <property type="entry name" value="DNA LIGASE B"/>
    <property type="match status" value="1"/>
</dbReference>
<sequence length="268" mass="30547">MLIQCLKTQNPVGWWISEKLDGVRAFWNGRCFYSRLGNAFYAPEWFTKDLPRDIHLDGELFGGRGEFQSTVSIVKTAESPKWKDIKYYVFDSPHMGKEVFEKRMQTIKEYFEAHQPEYAVFVEQTKCKSKDHLEEKLTRILNIGGEGLMIRQPGSVYEACRSKTLLKIKKFYDAEAIVIGHEKGKGANQSRCGALRCQMACGKEFSVGSGLTNKDRNNPPKIGSIITYKFQELSKGGSPRFPTYVGICIDKTEPKDADIREVMDEDEA</sequence>
<keyword evidence="8" id="KW-1185">Reference proteome</keyword>
<proteinExistence type="predicted"/>
<evidence type="ECO:0000313" key="7">
    <source>
        <dbReference type="EMBL" id="CAL1544093.1"/>
    </source>
</evidence>
<evidence type="ECO:0000313" key="8">
    <source>
        <dbReference type="Proteomes" id="UP001497497"/>
    </source>
</evidence>
<dbReference type="GO" id="GO:0006281">
    <property type="term" value="P:DNA repair"/>
    <property type="evidence" value="ECO:0007669"/>
    <property type="project" value="UniProtKB-KW"/>
</dbReference>
<dbReference type="Pfam" id="PF14743">
    <property type="entry name" value="DNA_ligase_OB_2"/>
    <property type="match status" value="1"/>
</dbReference>
<organism evidence="7 8">
    <name type="scientific">Lymnaea stagnalis</name>
    <name type="common">Great pond snail</name>
    <name type="synonym">Helix stagnalis</name>
    <dbReference type="NCBI Taxonomy" id="6523"/>
    <lineage>
        <taxon>Eukaryota</taxon>
        <taxon>Metazoa</taxon>
        <taxon>Spiralia</taxon>
        <taxon>Lophotrochozoa</taxon>
        <taxon>Mollusca</taxon>
        <taxon>Gastropoda</taxon>
        <taxon>Heterobranchia</taxon>
        <taxon>Euthyneura</taxon>
        <taxon>Panpulmonata</taxon>
        <taxon>Hygrophila</taxon>
        <taxon>Lymnaeoidea</taxon>
        <taxon>Lymnaeidae</taxon>
        <taxon>Lymnaea</taxon>
    </lineage>
</organism>
<dbReference type="GO" id="GO:0006310">
    <property type="term" value="P:DNA recombination"/>
    <property type="evidence" value="ECO:0007669"/>
    <property type="project" value="InterPro"/>
</dbReference>
<evidence type="ECO:0000259" key="6">
    <source>
        <dbReference type="PROSITE" id="PS50160"/>
    </source>
</evidence>
<keyword evidence="5" id="KW-0234">DNA repair</keyword>
<dbReference type="Gene3D" id="3.30.1490.70">
    <property type="match status" value="1"/>
</dbReference>
<evidence type="ECO:0000256" key="2">
    <source>
        <dbReference type="ARBA" id="ARBA00022598"/>
    </source>
</evidence>
<dbReference type="PANTHER" id="PTHR47810">
    <property type="entry name" value="DNA LIGASE"/>
    <property type="match status" value="1"/>
</dbReference>
<dbReference type="CDD" id="cd07896">
    <property type="entry name" value="Adenylation_kDNA_ligase_like"/>
    <property type="match status" value="1"/>
</dbReference>
<dbReference type="Gene3D" id="3.30.470.30">
    <property type="entry name" value="DNA ligase/mRNA capping enzyme"/>
    <property type="match status" value="1"/>
</dbReference>
<dbReference type="GO" id="GO:0003910">
    <property type="term" value="F:DNA ligase (ATP) activity"/>
    <property type="evidence" value="ECO:0007669"/>
    <property type="project" value="InterPro"/>
</dbReference>
<protein>
    <recommendedName>
        <fullName evidence="6">ATP-dependent DNA ligase family profile domain-containing protein</fullName>
    </recommendedName>
</protein>
<dbReference type="InterPro" id="IPR012340">
    <property type="entry name" value="NA-bd_OB-fold"/>
</dbReference>
<evidence type="ECO:0000256" key="3">
    <source>
        <dbReference type="ARBA" id="ARBA00022705"/>
    </source>
</evidence>
<gene>
    <name evidence="7" type="ORF">GSLYS_00017606001</name>
</gene>
<comment type="caution">
    <text evidence="7">The sequence shown here is derived from an EMBL/GenBank/DDBJ whole genome shotgun (WGS) entry which is preliminary data.</text>
</comment>
<comment type="cofactor">
    <cofactor evidence="1">
        <name>a divalent metal cation</name>
        <dbReference type="ChEBI" id="CHEBI:60240"/>
    </cofactor>
</comment>
<keyword evidence="3" id="KW-0235">DNA replication</keyword>
<evidence type="ECO:0000256" key="4">
    <source>
        <dbReference type="ARBA" id="ARBA00022763"/>
    </source>
</evidence>
<dbReference type="PROSITE" id="PS50160">
    <property type="entry name" value="DNA_LIGASE_A3"/>
    <property type="match status" value="1"/>
</dbReference>
<dbReference type="Proteomes" id="UP001497497">
    <property type="component" value="Unassembled WGS sequence"/>
</dbReference>
<dbReference type="EMBL" id="CAXITT010000596">
    <property type="protein sequence ID" value="CAL1544093.1"/>
    <property type="molecule type" value="Genomic_DNA"/>
</dbReference>
<dbReference type="Pfam" id="PF01068">
    <property type="entry name" value="DNA_ligase_A_M"/>
    <property type="match status" value="1"/>
</dbReference>
<keyword evidence="2" id="KW-0436">Ligase</keyword>
<name>A0AAV2IB61_LYMST</name>
<dbReference type="InterPro" id="IPR029319">
    <property type="entry name" value="DNA_ligase_OB"/>
</dbReference>